<dbReference type="Proteomes" id="UP000198928">
    <property type="component" value="Unassembled WGS sequence"/>
</dbReference>
<dbReference type="AlphaFoldDB" id="A0A1I4B5L0"/>
<proteinExistence type="predicted"/>
<evidence type="ECO:0000256" key="1">
    <source>
        <dbReference type="SAM" id="MobiDB-lite"/>
    </source>
</evidence>
<sequence>MTATSARARGPRLRRVLGVLGLLLTLAATTTAPASPAPAPPPRPEPGPATSPGPRRTPAQAHHRLELSGNTAGDQWRGTQHIAFTNTGGTPLDRIWLRLWSNGIHGCAATDPIRVTRVTGGTPGPLAQDCTALPVDLPAPLAPGDATEISFHLAIDVPYQHQRFGRVGDFSYLGNAVPVLAVRDAGGWHLPPYVPEGGSFGESFFSLTADFTVTLDHPSALAVPATGTVQSTQSADGRTVTRIHAPRVRDFAFAAGPFREVTAVTRTGVTVRGWATPDVTSAQARSVTATVGGAVDFFSDSYGAYAHGELDAVISGAFTPQGGGMEYPGFVLTEPTGSVAAHETAHQWWYGMAGNDQYHHPWLDESVAQFATDLYLNRRRDCSPVSGWPSASARVDAGMDYFAGNYAEYVPTVYHQGVCMLHDVRATVGAEGLRLALSDLMARNRYGVVEPAEFRQTVQEHSRTDLDPLWQRWRSDRG</sequence>
<dbReference type="PANTHER" id="PTHR45726">
    <property type="entry name" value="LEUKOTRIENE A-4 HYDROLASE"/>
    <property type="match status" value="1"/>
</dbReference>
<keyword evidence="4" id="KW-1185">Reference proteome</keyword>
<dbReference type="CDD" id="cd09604">
    <property type="entry name" value="M1_APN_like"/>
    <property type="match status" value="1"/>
</dbReference>
<feature type="region of interest" description="Disordered" evidence="1">
    <location>
        <begin position="32"/>
        <end position="61"/>
    </location>
</feature>
<feature type="signal peptide" evidence="2">
    <location>
        <begin position="1"/>
        <end position="34"/>
    </location>
</feature>
<organism evidence="3 4">
    <name type="scientific">Streptomyces pini</name>
    <dbReference type="NCBI Taxonomy" id="1520580"/>
    <lineage>
        <taxon>Bacteria</taxon>
        <taxon>Bacillati</taxon>
        <taxon>Actinomycetota</taxon>
        <taxon>Actinomycetes</taxon>
        <taxon>Kitasatosporales</taxon>
        <taxon>Streptomycetaceae</taxon>
        <taxon>Streptomyces</taxon>
    </lineage>
</organism>
<evidence type="ECO:0000313" key="4">
    <source>
        <dbReference type="Proteomes" id="UP000198928"/>
    </source>
</evidence>
<feature type="compositionally biased region" description="Pro residues" evidence="1">
    <location>
        <begin position="35"/>
        <end position="51"/>
    </location>
</feature>
<accession>A0A1I4B5L0</accession>
<dbReference type="RefSeq" id="WP_093849693.1">
    <property type="nucleotide sequence ID" value="NZ_FOSG01000007.1"/>
</dbReference>
<keyword evidence="2" id="KW-0732">Signal</keyword>
<dbReference type="SUPFAM" id="SSF55486">
    <property type="entry name" value="Metalloproteases ('zincins'), catalytic domain"/>
    <property type="match status" value="1"/>
</dbReference>
<name>A0A1I4B5L0_9ACTN</name>
<dbReference type="InterPro" id="IPR027268">
    <property type="entry name" value="Peptidase_M4/M1_CTD_sf"/>
</dbReference>
<protein>
    <submittedName>
        <fullName evidence="3">Peptidase family M1</fullName>
    </submittedName>
</protein>
<dbReference type="Gene3D" id="1.10.390.10">
    <property type="entry name" value="Neutral Protease Domain 2"/>
    <property type="match status" value="1"/>
</dbReference>
<dbReference type="InterPro" id="IPR034015">
    <property type="entry name" value="M1_LTA4H"/>
</dbReference>
<reference evidence="4" key="1">
    <citation type="submission" date="2016-10" db="EMBL/GenBank/DDBJ databases">
        <authorList>
            <person name="Varghese N."/>
            <person name="Submissions S."/>
        </authorList>
    </citation>
    <scope>NUCLEOTIDE SEQUENCE [LARGE SCALE GENOMIC DNA]</scope>
    <source>
        <strain evidence="4">PL19</strain>
    </source>
</reference>
<feature type="chain" id="PRO_5011543988" evidence="2">
    <location>
        <begin position="35"/>
        <end position="478"/>
    </location>
</feature>
<evidence type="ECO:0000256" key="2">
    <source>
        <dbReference type="SAM" id="SignalP"/>
    </source>
</evidence>
<dbReference type="PANTHER" id="PTHR45726:SF3">
    <property type="entry name" value="LEUKOTRIENE A-4 HYDROLASE"/>
    <property type="match status" value="1"/>
</dbReference>
<gene>
    <name evidence="3" type="ORF">SAMN05192584_107235</name>
</gene>
<dbReference type="EMBL" id="FOSG01000007">
    <property type="protein sequence ID" value="SFK63146.1"/>
    <property type="molecule type" value="Genomic_DNA"/>
</dbReference>
<evidence type="ECO:0000313" key="3">
    <source>
        <dbReference type="EMBL" id="SFK63146.1"/>
    </source>
</evidence>